<feature type="transmembrane region" description="Helical" evidence="1">
    <location>
        <begin position="20"/>
        <end position="41"/>
    </location>
</feature>
<dbReference type="STRING" id="2138.SMSRO_v1c10010"/>
<organism evidence="2 3">
    <name type="scientific">Spiroplasma poulsonii</name>
    <dbReference type="NCBI Taxonomy" id="2138"/>
    <lineage>
        <taxon>Bacteria</taxon>
        <taxon>Bacillati</taxon>
        <taxon>Mycoplasmatota</taxon>
        <taxon>Mollicutes</taxon>
        <taxon>Entomoplasmatales</taxon>
        <taxon>Spiroplasmataceae</taxon>
        <taxon>Spiroplasma</taxon>
    </lineage>
</organism>
<dbReference type="AlphaFoldDB" id="A0A2P6FCN7"/>
<evidence type="ECO:0000256" key="1">
    <source>
        <dbReference type="SAM" id="Phobius"/>
    </source>
</evidence>
<evidence type="ECO:0000313" key="2">
    <source>
        <dbReference type="EMBL" id="PQM31233.1"/>
    </source>
</evidence>
<evidence type="ECO:0000313" key="3">
    <source>
        <dbReference type="Proteomes" id="UP000031565"/>
    </source>
</evidence>
<proteinExistence type="predicted"/>
<evidence type="ECO:0008006" key="4">
    <source>
        <dbReference type="Google" id="ProtNLM"/>
    </source>
</evidence>
<dbReference type="RefSeq" id="WP_227991457.1">
    <property type="nucleotide sequence ID" value="NZ_CM020866.1"/>
</dbReference>
<keyword evidence="1" id="KW-1133">Transmembrane helix</keyword>
<keyword evidence="1" id="KW-0812">Transmembrane</keyword>
<reference evidence="2 3" key="1">
    <citation type="journal article" date="2015" name="MBio">
        <title>Genome sequence of the Drosophila melanogaster male-killing Spiroplasma strain MSRO endosymbiont.</title>
        <authorList>
            <person name="Paredes J.C."/>
            <person name="Herren J.K."/>
            <person name="Schupfer F."/>
            <person name="Marin R."/>
            <person name="Claverol S."/>
            <person name="Kuo C.H."/>
            <person name="Lemaitre B."/>
            <person name="Beven L."/>
        </authorList>
    </citation>
    <scope>NUCLEOTIDE SEQUENCE [LARGE SCALE GENOMIC DNA]</scope>
    <source>
        <strain evidence="2 3">MSRO</strain>
    </source>
</reference>
<feature type="transmembrane region" description="Helical" evidence="1">
    <location>
        <begin position="99"/>
        <end position="118"/>
    </location>
</feature>
<comment type="caution">
    <text evidence="2">The sequence shown here is derived from an EMBL/GenBank/DDBJ whole genome shotgun (WGS) entry which is preliminary data.</text>
</comment>
<feature type="transmembrane region" description="Helical" evidence="1">
    <location>
        <begin position="56"/>
        <end position="78"/>
    </location>
</feature>
<sequence length="248" mass="29529">MMKVMVMKMKTNFITKYQRFINAFFVIFLGYIFFSSSFSIINLEDNYSFLNIALNLLYLFLSSIIFLFFTGILTQILVNFQQIKKETLSTWKVILYSNWQIIILWLGNIFIISSVLFFGETSLMMQLKIIISYKAIYFFLVIFCYVFYAIFTLSFIAMLLLFRLYIGYLKNINDVIFSSYQTFWAVTLTNDVFCQQQKLSFSLLLMLLLGFARDRWFFKCTCLIDNLRKTELLTQFKKQSTPPCFIFN</sequence>
<name>A0A2P6FCN7_9MOLU</name>
<accession>A0A2P6FCN7</accession>
<feature type="transmembrane region" description="Helical" evidence="1">
    <location>
        <begin position="138"/>
        <end position="162"/>
    </location>
</feature>
<protein>
    <recommendedName>
        <fullName evidence="4">Transmembrane protein</fullName>
    </recommendedName>
</protein>
<dbReference type="EMBL" id="JTLV02000001">
    <property type="protein sequence ID" value="PQM31233.1"/>
    <property type="molecule type" value="Genomic_DNA"/>
</dbReference>
<gene>
    <name evidence="2" type="ORF">SMSRO_SF010480</name>
</gene>
<keyword evidence="1" id="KW-0472">Membrane</keyword>
<dbReference type="Proteomes" id="UP000031565">
    <property type="component" value="Unassembled WGS sequence"/>
</dbReference>
<keyword evidence="3" id="KW-1185">Reference proteome</keyword>